<evidence type="ECO:0000259" key="11">
    <source>
        <dbReference type="PROSITE" id="PS51278"/>
    </source>
</evidence>
<feature type="domain" description="Glutamine amidotransferase type-2" evidence="11">
    <location>
        <begin position="2"/>
        <end position="212"/>
    </location>
</feature>
<dbReference type="InterPro" id="IPR017932">
    <property type="entry name" value="GATase_2_dom"/>
</dbReference>
<keyword evidence="6 9" id="KW-0061">Asparagine biosynthesis</keyword>
<protein>
    <recommendedName>
        <fullName evidence="3">asparagine synthase (glutamine-hydrolyzing)</fullName>
        <ecNumber evidence="3">6.3.5.4</ecNumber>
    </recommendedName>
</protein>
<organism evidence="12 13">
    <name type="scientific">Roseburia inulinivorans</name>
    <dbReference type="NCBI Taxonomy" id="360807"/>
    <lineage>
        <taxon>Bacteria</taxon>
        <taxon>Bacillati</taxon>
        <taxon>Bacillota</taxon>
        <taxon>Clostridia</taxon>
        <taxon>Lachnospirales</taxon>
        <taxon>Lachnospiraceae</taxon>
        <taxon>Roseburia</taxon>
    </lineage>
</organism>
<dbReference type="SUPFAM" id="SSF52402">
    <property type="entry name" value="Adenine nucleotide alpha hydrolases-like"/>
    <property type="match status" value="1"/>
</dbReference>
<keyword evidence="12" id="KW-0436">Ligase</keyword>
<name>A0A173XKJ7_9FIRM</name>
<evidence type="ECO:0000256" key="7">
    <source>
        <dbReference type="ARBA" id="ARBA00022962"/>
    </source>
</evidence>
<dbReference type="Gene3D" id="3.60.20.10">
    <property type="entry name" value="Glutamine Phosphoribosylpyrophosphate, subunit 1, domain 1"/>
    <property type="match status" value="1"/>
</dbReference>
<proteinExistence type="inferred from homology"/>
<comment type="catalytic activity">
    <reaction evidence="8">
        <text>L-aspartate + L-glutamine + ATP + H2O = L-asparagine + L-glutamate + AMP + diphosphate + H(+)</text>
        <dbReference type="Rhea" id="RHEA:12228"/>
        <dbReference type="ChEBI" id="CHEBI:15377"/>
        <dbReference type="ChEBI" id="CHEBI:15378"/>
        <dbReference type="ChEBI" id="CHEBI:29985"/>
        <dbReference type="ChEBI" id="CHEBI:29991"/>
        <dbReference type="ChEBI" id="CHEBI:30616"/>
        <dbReference type="ChEBI" id="CHEBI:33019"/>
        <dbReference type="ChEBI" id="CHEBI:58048"/>
        <dbReference type="ChEBI" id="CHEBI:58359"/>
        <dbReference type="ChEBI" id="CHEBI:456215"/>
        <dbReference type="EC" id="6.3.5.4"/>
    </reaction>
</comment>
<evidence type="ECO:0000256" key="6">
    <source>
        <dbReference type="ARBA" id="ARBA00022888"/>
    </source>
</evidence>
<evidence type="ECO:0000256" key="3">
    <source>
        <dbReference type="ARBA" id="ARBA00012737"/>
    </source>
</evidence>
<dbReference type="PANTHER" id="PTHR43284:SF1">
    <property type="entry name" value="ASPARAGINE SYNTHETASE"/>
    <property type="match status" value="1"/>
</dbReference>
<dbReference type="InterPro" id="IPR029055">
    <property type="entry name" value="Ntn_hydrolases_N"/>
</dbReference>
<dbReference type="AlphaFoldDB" id="A0A173XKJ7"/>
<evidence type="ECO:0000256" key="1">
    <source>
        <dbReference type="ARBA" id="ARBA00005187"/>
    </source>
</evidence>
<evidence type="ECO:0000256" key="9">
    <source>
        <dbReference type="PIRSR" id="PIRSR001589-1"/>
    </source>
</evidence>
<dbReference type="GO" id="GO:0004066">
    <property type="term" value="F:asparagine synthase (glutamine-hydrolyzing) activity"/>
    <property type="evidence" value="ECO:0007669"/>
    <property type="project" value="UniProtKB-EC"/>
</dbReference>
<dbReference type="SUPFAM" id="SSF56235">
    <property type="entry name" value="N-terminal nucleophile aminohydrolases (Ntn hydrolases)"/>
    <property type="match status" value="1"/>
</dbReference>
<keyword evidence="7 9" id="KW-0315">Glutamine amidotransferase</keyword>
<keyword evidence="9" id="KW-0028">Amino-acid biosynthesis</keyword>
<dbReference type="CDD" id="cd00712">
    <property type="entry name" value="AsnB"/>
    <property type="match status" value="1"/>
</dbReference>
<evidence type="ECO:0000256" key="8">
    <source>
        <dbReference type="ARBA" id="ARBA00048741"/>
    </source>
</evidence>
<dbReference type="CDD" id="cd01991">
    <property type="entry name" value="Asn_synthase_B_C"/>
    <property type="match status" value="1"/>
</dbReference>
<accession>A0A173XKJ7</accession>
<evidence type="ECO:0000256" key="2">
    <source>
        <dbReference type="ARBA" id="ARBA00005752"/>
    </source>
</evidence>
<dbReference type="GO" id="GO:0005524">
    <property type="term" value="F:ATP binding"/>
    <property type="evidence" value="ECO:0007669"/>
    <property type="project" value="UniProtKB-KW"/>
</dbReference>
<gene>
    <name evidence="12" type="primary">asnB</name>
    <name evidence="12" type="ORF">ERS852392_00630</name>
</gene>
<dbReference type="RefSeq" id="WP_055301323.1">
    <property type="nucleotide sequence ID" value="NZ_CYYR01000003.1"/>
</dbReference>
<dbReference type="InterPro" id="IPR014729">
    <property type="entry name" value="Rossmann-like_a/b/a_fold"/>
</dbReference>
<comment type="similarity">
    <text evidence="2">Belongs to the asparagine synthetase family.</text>
</comment>
<dbReference type="Pfam" id="PF00733">
    <property type="entry name" value="Asn_synthase"/>
    <property type="match status" value="1"/>
</dbReference>
<dbReference type="InterPro" id="IPR051786">
    <property type="entry name" value="ASN_synthetase/amidase"/>
</dbReference>
<dbReference type="EC" id="6.3.5.4" evidence="3"/>
<dbReference type="Proteomes" id="UP000095395">
    <property type="component" value="Unassembled WGS sequence"/>
</dbReference>
<dbReference type="InterPro" id="IPR033738">
    <property type="entry name" value="AsnB_N"/>
</dbReference>
<keyword evidence="4 10" id="KW-0547">Nucleotide-binding</keyword>
<dbReference type="PIRSF" id="PIRSF001589">
    <property type="entry name" value="Asn_synthetase_glu-h"/>
    <property type="match status" value="1"/>
</dbReference>
<dbReference type="PANTHER" id="PTHR43284">
    <property type="entry name" value="ASPARAGINE SYNTHETASE (GLUTAMINE-HYDROLYZING)"/>
    <property type="match status" value="1"/>
</dbReference>
<reference evidence="12 13" key="1">
    <citation type="submission" date="2015-09" db="EMBL/GenBank/DDBJ databases">
        <authorList>
            <consortium name="Pathogen Informatics"/>
        </authorList>
    </citation>
    <scope>NUCLEOTIDE SEQUENCE [LARGE SCALE GENOMIC DNA]</scope>
    <source>
        <strain evidence="12 13">2789STDY5608835</strain>
    </source>
</reference>
<evidence type="ECO:0000256" key="10">
    <source>
        <dbReference type="PIRSR" id="PIRSR001589-2"/>
    </source>
</evidence>
<comment type="pathway">
    <text evidence="1">Amino-acid biosynthesis; L-asparagine biosynthesis; L-asparagine from L-aspartate (L-Gln route): step 1/1.</text>
</comment>
<evidence type="ECO:0000313" key="12">
    <source>
        <dbReference type="EMBL" id="CUN52382.1"/>
    </source>
</evidence>
<evidence type="ECO:0000256" key="5">
    <source>
        <dbReference type="ARBA" id="ARBA00022840"/>
    </source>
</evidence>
<dbReference type="Pfam" id="PF13537">
    <property type="entry name" value="GATase_7"/>
    <property type="match status" value="1"/>
</dbReference>
<sequence>MCGICGYYSKKQEEKRELLKKMGKAIEHRGPNDVGYFFEGGLGLCHRRLSILDLSERGHQPMETLERYVIVFNGEIYNYIELRIELEENGYVFHTGTDTEIIPAAFDLWGESCVNHFNGMWAFCLWDKQKKTLFCARDRFGVKPFYYCMDENRFVFASEIKAILCDDTINRVANEPIIYDYLTQGLVEHTDETFFKDIFKLPPGCFMTIDSQMDIEIKQYYDVQFSNLTKGRLEQKDIEEFKELFTDSVNVRLRADVPIGSCLSGGLDSSSIVCCMDELLQKEEKNTEQHTFSFCTEDKRIDERRYMEAVTKQTNTIPHQIFSSETDMKKELRELIYYQDEPFSSTGMYASYCVYRAARQSGITVLLDGQGADEILCGYRKSRVYYVKKLLNEKHYLKAFREFCGSISQVKSSMFLKNDILKLKKILSKGDSGSTEGYLKKDFCEKESGYDYSRKEDFQHNDVYVVSLPALLRYADRNSMAFSVESRLPFLDYRLVEFCASLPLEKKIHGGWSKYIMRKSLKMPEVIKNRKDKIGFATPEDIWLKKERNSFREIFKAEEIRSAKFVDVDKLLQEWDKILDENNASGLFRYICLELWMREFQVRAE</sequence>
<dbReference type="InterPro" id="IPR001962">
    <property type="entry name" value="Asn_synthase"/>
</dbReference>
<evidence type="ECO:0000256" key="4">
    <source>
        <dbReference type="ARBA" id="ARBA00022741"/>
    </source>
</evidence>
<feature type="active site" description="For GATase activity" evidence="9">
    <location>
        <position position="2"/>
    </location>
</feature>
<dbReference type="NCBIfam" id="TIGR01536">
    <property type="entry name" value="asn_synth_AEB"/>
    <property type="match status" value="1"/>
</dbReference>
<keyword evidence="5 10" id="KW-0067">ATP-binding</keyword>
<feature type="binding site" evidence="10">
    <location>
        <position position="98"/>
    </location>
    <ligand>
        <name>L-glutamine</name>
        <dbReference type="ChEBI" id="CHEBI:58359"/>
    </ligand>
</feature>
<dbReference type="InterPro" id="IPR006426">
    <property type="entry name" value="Asn_synth_AEB"/>
</dbReference>
<dbReference type="EMBL" id="CYYR01000003">
    <property type="protein sequence ID" value="CUN52382.1"/>
    <property type="molecule type" value="Genomic_DNA"/>
</dbReference>
<dbReference type="Gene3D" id="3.40.50.620">
    <property type="entry name" value="HUPs"/>
    <property type="match status" value="1"/>
</dbReference>
<dbReference type="GO" id="GO:0006529">
    <property type="term" value="P:asparagine biosynthetic process"/>
    <property type="evidence" value="ECO:0007669"/>
    <property type="project" value="UniProtKB-KW"/>
</dbReference>
<evidence type="ECO:0000313" key="13">
    <source>
        <dbReference type="Proteomes" id="UP000095395"/>
    </source>
</evidence>
<dbReference type="GO" id="GO:0005829">
    <property type="term" value="C:cytosol"/>
    <property type="evidence" value="ECO:0007669"/>
    <property type="project" value="TreeGrafter"/>
</dbReference>
<dbReference type="PROSITE" id="PS51278">
    <property type="entry name" value="GATASE_TYPE_2"/>
    <property type="match status" value="1"/>
</dbReference>